<accession>A0A9C6X6F2</accession>
<dbReference type="KEGG" id="foc:127751072"/>
<gene>
    <name evidence="2" type="primary">LOC127751072</name>
</gene>
<evidence type="ECO:0000313" key="2">
    <source>
        <dbReference type="RefSeq" id="XP_052130009.1"/>
    </source>
</evidence>
<keyword evidence="1" id="KW-1185">Reference proteome</keyword>
<organism evidence="1 2">
    <name type="scientific">Frankliniella occidentalis</name>
    <name type="common">Western flower thrips</name>
    <name type="synonym">Euthrips occidentalis</name>
    <dbReference type="NCBI Taxonomy" id="133901"/>
    <lineage>
        <taxon>Eukaryota</taxon>
        <taxon>Metazoa</taxon>
        <taxon>Ecdysozoa</taxon>
        <taxon>Arthropoda</taxon>
        <taxon>Hexapoda</taxon>
        <taxon>Insecta</taxon>
        <taxon>Pterygota</taxon>
        <taxon>Neoptera</taxon>
        <taxon>Paraneoptera</taxon>
        <taxon>Thysanoptera</taxon>
        <taxon>Terebrantia</taxon>
        <taxon>Thripoidea</taxon>
        <taxon>Thripidae</taxon>
        <taxon>Frankliniella</taxon>
    </lineage>
</organism>
<reference evidence="2" key="1">
    <citation type="submission" date="2025-08" db="UniProtKB">
        <authorList>
            <consortium name="RefSeq"/>
        </authorList>
    </citation>
    <scope>IDENTIFICATION</scope>
    <source>
        <tissue evidence="2">Whole organism</tissue>
    </source>
</reference>
<sequence length="138" mass="16167">MHSWRRRRRVAPRFVPEVWNTYDAALAGDQRTNNAVEGWHNHFQHMMVIRHASIWRFLENLKKEENEIHTQITQARGGHTKIKEPVSKRYVPNQRQVERIVENYQTYKDGGDILRAIGYHLKAGAAPSDNQEAPEDAQ</sequence>
<dbReference type="Proteomes" id="UP000504606">
    <property type="component" value="Unplaced"/>
</dbReference>
<protein>
    <submittedName>
        <fullName evidence="2">Uncharacterized protein LOC127751072</fullName>
    </submittedName>
</protein>
<proteinExistence type="predicted"/>
<evidence type="ECO:0000313" key="1">
    <source>
        <dbReference type="Proteomes" id="UP000504606"/>
    </source>
</evidence>
<dbReference type="AlphaFoldDB" id="A0A9C6X6F2"/>
<dbReference type="OrthoDB" id="8193495at2759"/>
<dbReference type="GeneID" id="127751072"/>
<name>A0A9C6X6F2_FRAOC</name>
<dbReference type="RefSeq" id="XP_052130009.1">
    <property type="nucleotide sequence ID" value="XM_052274049.1"/>
</dbReference>